<gene>
    <name evidence="5" type="primary">nedA_1</name>
    <name evidence="5" type="ORF">STSP1_00547</name>
</gene>
<dbReference type="PANTHER" id="PTHR10628">
    <property type="entry name" value="SIALIDASE"/>
    <property type="match status" value="1"/>
</dbReference>
<dbReference type="PANTHER" id="PTHR10628:SF30">
    <property type="entry name" value="EXO-ALPHA-SIALIDASE"/>
    <property type="match status" value="1"/>
</dbReference>
<sequence>MNKEAAYPRNNFTAALVIAGILAFANQPLFAEAAWFVQEGKAVDIVDAGDVWSEGSDGLTASGSRSRLDAGKCVGSGDFNIIAVLKLDDIKKDNASFMIDAGKGLDVSELIFARNGRVVVRGFFFGDRTQTARKLNGLISSKKWFKLNIKRKDGVVFFLVEGELVWKMRYENSRPFGKVSLKPGRAEMTVRHFGMRGNTYPLDEWTPRLERDYSVAGKYSTDVFVSGEGGYHTYRIPAVVRSIEGTLLAFAEGRKDSHHDHGDVDIVLRRSVDNGKSWKQMKLVYEEGDTAKITIGNPSPVVDRETGRIWLFFCRDNKEVFSTYSDDDGLSFSEPVNLTGSLKKENWGSWYATGPCHGIQLESGRLVIPANHSEPEGGRVHMIVSDNHGQSWQIADVLDPGTNENSVAELQDGRIFVSIRRADHNNKKQYCRKVAWSKDEGDNFSSAELVSSLVGPICQAAVLSFDYQNNESVLLHSNPKSQRRERMTVRASNDGGKSWNEGLRVYEGSSAYSDMVQVNPNTVGLLFERDLYGSITFTSLDIEEIVR</sequence>
<dbReference type="InterPro" id="IPR036278">
    <property type="entry name" value="Sialidase_sf"/>
</dbReference>
<dbReference type="KEGG" id="pbp:STSP1_00547"/>
<keyword evidence="6" id="KW-1185">Reference proteome</keyword>
<dbReference type="Proteomes" id="UP000193334">
    <property type="component" value="Chromosome"/>
</dbReference>
<dbReference type="GO" id="GO:0005737">
    <property type="term" value="C:cytoplasm"/>
    <property type="evidence" value="ECO:0007669"/>
    <property type="project" value="TreeGrafter"/>
</dbReference>
<proteinExistence type="inferred from homology"/>
<reference evidence="6" key="1">
    <citation type="submission" date="2017-04" db="EMBL/GenBank/DDBJ databases">
        <title>Comparative genomics and description of representatives of a novel lineage of planctomycetes thriving in anoxic sediments.</title>
        <authorList>
            <person name="Spring S."/>
            <person name="Bunk B."/>
            <person name="Sproer C."/>
        </authorList>
    </citation>
    <scope>NUCLEOTIDE SEQUENCE [LARGE SCALE GENOMIC DNA]</scope>
    <source>
        <strain evidence="6">ST-PulAB-D4</strain>
    </source>
</reference>
<name>A0A1W6LKB4_9BACT</name>
<organism evidence="5 6">
    <name type="scientific">Sedimentisphaera salicampi</name>
    <dbReference type="NCBI Taxonomy" id="1941349"/>
    <lineage>
        <taxon>Bacteria</taxon>
        <taxon>Pseudomonadati</taxon>
        <taxon>Planctomycetota</taxon>
        <taxon>Phycisphaerae</taxon>
        <taxon>Sedimentisphaerales</taxon>
        <taxon>Sedimentisphaeraceae</taxon>
        <taxon>Sedimentisphaera</taxon>
    </lineage>
</organism>
<dbReference type="GO" id="GO:0009313">
    <property type="term" value="P:oligosaccharide catabolic process"/>
    <property type="evidence" value="ECO:0007669"/>
    <property type="project" value="TreeGrafter"/>
</dbReference>
<dbReference type="EMBL" id="CP021023">
    <property type="protein sequence ID" value="ARN56174.1"/>
    <property type="molecule type" value="Genomic_DNA"/>
</dbReference>
<dbReference type="RefSeq" id="WP_161491573.1">
    <property type="nucleotide sequence ID" value="NZ_CP021023.1"/>
</dbReference>
<evidence type="ECO:0000313" key="6">
    <source>
        <dbReference type="Proteomes" id="UP000193334"/>
    </source>
</evidence>
<comment type="similarity">
    <text evidence="2">Belongs to the glycosyl hydrolase 33 family.</text>
</comment>
<dbReference type="InterPro" id="IPR011040">
    <property type="entry name" value="Sialidase"/>
</dbReference>
<dbReference type="EC" id="3.2.1.18" evidence="3"/>
<dbReference type="InterPro" id="IPR026856">
    <property type="entry name" value="Sialidase_fam"/>
</dbReference>
<dbReference type="GO" id="GO:0016020">
    <property type="term" value="C:membrane"/>
    <property type="evidence" value="ECO:0007669"/>
    <property type="project" value="TreeGrafter"/>
</dbReference>
<dbReference type="AlphaFoldDB" id="A0A1W6LKB4"/>
<dbReference type="CDD" id="cd15482">
    <property type="entry name" value="Sialidase_non-viral"/>
    <property type="match status" value="1"/>
</dbReference>
<keyword evidence="5" id="KW-0378">Hydrolase</keyword>
<evidence type="ECO:0000259" key="4">
    <source>
        <dbReference type="Pfam" id="PF13088"/>
    </source>
</evidence>
<evidence type="ECO:0000256" key="1">
    <source>
        <dbReference type="ARBA" id="ARBA00000427"/>
    </source>
</evidence>
<comment type="catalytic activity">
    <reaction evidence="1">
        <text>Hydrolysis of alpha-(2-&gt;3)-, alpha-(2-&gt;6)-, alpha-(2-&gt;8)- glycosidic linkages of terminal sialic acid residues in oligosaccharides, glycoproteins, glycolipids, colominic acid and synthetic substrates.</text>
        <dbReference type="EC" id="3.2.1.18"/>
    </reaction>
</comment>
<evidence type="ECO:0000256" key="2">
    <source>
        <dbReference type="ARBA" id="ARBA00009348"/>
    </source>
</evidence>
<dbReference type="SUPFAM" id="SSF50939">
    <property type="entry name" value="Sialidases"/>
    <property type="match status" value="1"/>
</dbReference>
<protein>
    <recommendedName>
        <fullName evidence="3">exo-alpha-sialidase</fullName>
        <ecNumber evidence="3">3.2.1.18</ecNumber>
    </recommendedName>
</protein>
<evidence type="ECO:0000313" key="5">
    <source>
        <dbReference type="EMBL" id="ARN56174.1"/>
    </source>
</evidence>
<dbReference type="Pfam" id="PF13088">
    <property type="entry name" value="BNR_2"/>
    <property type="match status" value="1"/>
</dbReference>
<dbReference type="GO" id="GO:0004308">
    <property type="term" value="F:exo-alpha-sialidase activity"/>
    <property type="evidence" value="ECO:0007669"/>
    <property type="project" value="UniProtKB-EC"/>
</dbReference>
<dbReference type="GO" id="GO:0006689">
    <property type="term" value="P:ganglioside catabolic process"/>
    <property type="evidence" value="ECO:0007669"/>
    <property type="project" value="TreeGrafter"/>
</dbReference>
<accession>A0A1W6LKB4</accession>
<keyword evidence="5" id="KW-0326">Glycosidase</keyword>
<dbReference type="Gene3D" id="2.120.10.10">
    <property type="match status" value="1"/>
</dbReference>
<evidence type="ECO:0000256" key="3">
    <source>
        <dbReference type="ARBA" id="ARBA00012733"/>
    </source>
</evidence>
<dbReference type="STRING" id="1941349.STSP1_00547"/>
<feature type="domain" description="Sialidase" evidence="4">
    <location>
        <begin position="245"/>
        <end position="519"/>
    </location>
</feature>